<evidence type="ECO:0000259" key="1">
    <source>
        <dbReference type="Pfam" id="PF07728"/>
    </source>
</evidence>
<dbReference type="InterPro" id="IPR027417">
    <property type="entry name" value="P-loop_NTPase"/>
</dbReference>
<dbReference type="PANTHER" id="PTHR42759:SF1">
    <property type="entry name" value="MAGNESIUM-CHELATASE SUBUNIT CHLD"/>
    <property type="match status" value="1"/>
</dbReference>
<evidence type="ECO:0000313" key="2">
    <source>
        <dbReference type="EMBL" id="EFV43289.1"/>
    </source>
</evidence>
<dbReference type="EMBL" id="ADCP02000001">
    <property type="protein sequence ID" value="EFV43289.1"/>
    <property type="molecule type" value="Genomic_DNA"/>
</dbReference>
<feature type="domain" description="ATPase dynein-related AAA" evidence="1">
    <location>
        <begin position="7"/>
        <end position="126"/>
    </location>
</feature>
<organism evidence="2 3">
    <name type="scientific">Bilophila wadsworthia (strain 3_1_6)</name>
    <dbReference type="NCBI Taxonomy" id="563192"/>
    <lineage>
        <taxon>Bacteria</taxon>
        <taxon>Pseudomonadati</taxon>
        <taxon>Thermodesulfobacteriota</taxon>
        <taxon>Desulfovibrionia</taxon>
        <taxon>Desulfovibrionales</taxon>
        <taxon>Desulfovibrionaceae</taxon>
        <taxon>Bilophila</taxon>
    </lineage>
</organism>
<dbReference type="InterPro" id="IPR050764">
    <property type="entry name" value="CbbQ/NirQ/NorQ/GpvN"/>
</dbReference>
<dbReference type="RefSeq" id="WP_005028888.1">
    <property type="nucleotide sequence ID" value="NZ_KE150238.1"/>
</dbReference>
<dbReference type="GeneID" id="78084792"/>
<comment type="caution">
    <text evidence="2">The sequence shown here is derived from an EMBL/GenBank/DDBJ whole genome shotgun (WGS) entry which is preliminary data.</text>
</comment>
<dbReference type="InterPro" id="IPR011704">
    <property type="entry name" value="ATPase_dyneun-rel_AAA"/>
</dbReference>
<dbReference type="Pfam" id="PF07728">
    <property type="entry name" value="AAA_5"/>
    <property type="match status" value="1"/>
</dbReference>
<keyword evidence="3" id="KW-1185">Reference proteome</keyword>
<evidence type="ECO:0000313" key="3">
    <source>
        <dbReference type="Proteomes" id="UP000006034"/>
    </source>
</evidence>
<dbReference type="GO" id="GO:0016887">
    <property type="term" value="F:ATP hydrolysis activity"/>
    <property type="evidence" value="ECO:0007669"/>
    <property type="project" value="InterPro"/>
</dbReference>
<protein>
    <submittedName>
        <fullName evidence="2">Cobaltochelatase CobS</fullName>
    </submittedName>
</protein>
<dbReference type="Proteomes" id="UP000006034">
    <property type="component" value="Unassembled WGS sequence"/>
</dbReference>
<dbReference type="AlphaFoldDB" id="E5Y9N4"/>
<dbReference type="SUPFAM" id="SSF52540">
    <property type="entry name" value="P-loop containing nucleoside triphosphate hydrolases"/>
    <property type="match status" value="1"/>
</dbReference>
<dbReference type="CDD" id="cd00009">
    <property type="entry name" value="AAA"/>
    <property type="match status" value="1"/>
</dbReference>
<gene>
    <name evidence="2" type="ORF">HMPREF0179_02812</name>
</gene>
<accession>E5Y9N4</accession>
<dbReference type="PANTHER" id="PTHR42759">
    <property type="entry name" value="MOXR FAMILY PROTEIN"/>
    <property type="match status" value="1"/>
</dbReference>
<dbReference type="GO" id="GO:0005524">
    <property type="term" value="F:ATP binding"/>
    <property type="evidence" value="ECO:0007669"/>
    <property type="project" value="InterPro"/>
</dbReference>
<dbReference type="STRING" id="563192.HMPREF0179_02812"/>
<name>E5Y9N4_BILW3</name>
<reference evidence="2 3" key="1">
    <citation type="submission" date="2010-10" db="EMBL/GenBank/DDBJ databases">
        <authorList>
            <consortium name="The Broad Institute Genome Sequencing Platform"/>
            <person name="Ward D."/>
            <person name="Earl A."/>
            <person name="Feldgarden M."/>
            <person name="Young S.K."/>
            <person name="Gargeya S."/>
            <person name="Zeng Q."/>
            <person name="Alvarado L."/>
            <person name="Berlin A."/>
            <person name="Bochicchio J."/>
            <person name="Chapman S.B."/>
            <person name="Chen Z."/>
            <person name="Freedman E."/>
            <person name="Gellesch M."/>
            <person name="Goldberg J."/>
            <person name="Griggs A."/>
            <person name="Gujja S."/>
            <person name="Heilman E."/>
            <person name="Heiman D."/>
            <person name="Howarth C."/>
            <person name="Mehta T."/>
            <person name="Neiman D."/>
            <person name="Pearson M."/>
            <person name="Roberts A."/>
            <person name="Saif S."/>
            <person name="Shea T."/>
            <person name="Shenoy N."/>
            <person name="Sisk P."/>
            <person name="Stolte C."/>
            <person name="Sykes S."/>
            <person name="White J."/>
            <person name="Yandava C."/>
            <person name="Allen-Vercoe E."/>
            <person name="Sibley C."/>
            <person name="Ambrose C.E."/>
            <person name="Strauss J."/>
            <person name="Daigneault M."/>
            <person name="Haas B."/>
            <person name="Nusbaum C."/>
            <person name="Birren B."/>
        </authorList>
    </citation>
    <scope>NUCLEOTIDE SEQUENCE [LARGE SCALE GENOMIC DNA]</scope>
    <source>
        <strain evidence="2 3">3_1_6</strain>
    </source>
</reference>
<proteinExistence type="predicted"/>
<reference evidence="2 3" key="2">
    <citation type="submission" date="2013-04" db="EMBL/GenBank/DDBJ databases">
        <title>The Genome Sequence of Bilophila wadsworthia 3_1_6.</title>
        <authorList>
            <consortium name="The Broad Institute Genomics Platform"/>
            <person name="Earl A."/>
            <person name="Ward D."/>
            <person name="Feldgarden M."/>
            <person name="Gevers D."/>
            <person name="Sibley C."/>
            <person name="Strauss J."/>
            <person name="Allen-Vercoe E."/>
            <person name="Walker B."/>
            <person name="Young S."/>
            <person name="Zeng Q."/>
            <person name="Gargeya S."/>
            <person name="Fitzgerald M."/>
            <person name="Haas B."/>
            <person name="Abouelleil A."/>
            <person name="Allen A.W."/>
            <person name="Alvarado L."/>
            <person name="Arachchi H.M."/>
            <person name="Berlin A.M."/>
            <person name="Chapman S.B."/>
            <person name="Gainer-Dewar J."/>
            <person name="Goldberg J."/>
            <person name="Griggs A."/>
            <person name="Gujja S."/>
            <person name="Hansen M."/>
            <person name="Howarth C."/>
            <person name="Imamovic A."/>
            <person name="Ireland A."/>
            <person name="Larimer J."/>
            <person name="McCowan C."/>
            <person name="Murphy C."/>
            <person name="Pearson M."/>
            <person name="Poon T.W."/>
            <person name="Priest M."/>
            <person name="Roberts A."/>
            <person name="Saif S."/>
            <person name="Shea T."/>
            <person name="Sisk P."/>
            <person name="Sykes S."/>
            <person name="Wortman J."/>
            <person name="Nusbaum C."/>
            <person name="Birren B."/>
        </authorList>
    </citation>
    <scope>NUCLEOTIDE SEQUENCE [LARGE SCALE GENOMIC DNA]</scope>
    <source>
        <strain evidence="2 3">3_1_6</strain>
    </source>
</reference>
<dbReference type="eggNOG" id="COG0714">
    <property type="taxonomic scope" value="Bacteria"/>
</dbReference>
<sequence>MHDLDPLYLYGPTGCGKTTLIKQLAARLNYPTFEVTGHGRLEFADLCGHISLQKGSMVYEYGPLPLAMLYGGILLINEADLLSPEVAVGLNGVLDGAPLCLPENGGEVISPHEMFRITCTANTNGGGDDTGLYQGAVRQNLALLDRYMAYEVGYSNPSSKNGYRNNHNEVHLQQKIRMIQRLHKASFQEEKRNYETILRICSPKRWGRF</sequence>
<dbReference type="Gene3D" id="3.40.50.300">
    <property type="entry name" value="P-loop containing nucleotide triphosphate hydrolases"/>
    <property type="match status" value="1"/>
</dbReference>
<dbReference type="HOGENOM" id="CLU_1313426_0_0_7"/>